<keyword evidence="3" id="KW-1185">Reference proteome</keyword>
<feature type="compositionally biased region" description="Basic and acidic residues" evidence="1">
    <location>
        <begin position="1038"/>
        <end position="1052"/>
    </location>
</feature>
<accession>A0A9Q1CMC1</accession>
<organism evidence="2 3">
    <name type="scientific">Holothuria leucospilota</name>
    <name type="common">Black long sea cucumber</name>
    <name type="synonym">Mertensiothuria leucospilota</name>
    <dbReference type="NCBI Taxonomy" id="206669"/>
    <lineage>
        <taxon>Eukaryota</taxon>
        <taxon>Metazoa</taxon>
        <taxon>Echinodermata</taxon>
        <taxon>Eleutherozoa</taxon>
        <taxon>Echinozoa</taxon>
        <taxon>Holothuroidea</taxon>
        <taxon>Aspidochirotacea</taxon>
        <taxon>Aspidochirotida</taxon>
        <taxon>Holothuriidae</taxon>
        <taxon>Holothuria</taxon>
    </lineage>
</organism>
<feature type="compositionally biased region" description="Polar residues" evidence="1">
    <location>
        <begin position="435"/>
        <end position="450"/>
    </location>
</feature>
<feature type="compositionally biased region" description="Polar residues" evidence="1">
    <location>
        <begin position="131"/>
        <end position="140"/>
    </location>
</feature>
<evidence type="ECO:0000313" key="3">
    <source>
        <dbReference type="Proteomes" id="UP001152320"/>
    </source>
</evidence>
<feature type="region of interest" description="Disordered" evidence="1">
    <location>
        <begin position="479"/>
        <end position="627"/>
    </location>
</feature>
<evidence type="ECO:0000256" key="1">
    <source>
        <dbReference type="SAM" id="MobiDB-lite"/>
    </source>
</evidence>
<feature type="compositionally biased region" description="Acidic residues" evidence="1">
    <location>
        <begin position="502"/>
        <end position="525"/>
    </location>
</feature>
<feature type="region of interest" description="Disordered" evidence="1">
    <location>
        <begin position="123"/>
        <end position="160"/>
    </location>
</feature>
<dbReference type="OrthoDB" id="10682635at2759"/>
<feature type="region of interest" description="Disordered" evidence="1">
    <location>
        <begin position="398"/>
        <end position="455"/>
    </location>
</feature>
<feature type="region of interest" description="Disordered" evidence="1">
    <location>
        <begin position="1037"/>
        <end position="1074"/>
    </location>
</feature>
<gene>
    <name evidence="2" type="ORF">HOLleu_06587</name>
</gene>
<comment type="caution">
    <text evidence="2">The sequence shown here is derived from an EMBL/GenBank/DDBJ whole genome shotgun (WGS) entry which is preliminary data.</text>
</comment>
<dbReference type="AlphaFoldDB" id="A0A9Q1CMC1"/>
<name>A0A9Q1CMC1_HOLLE</name>
<evidence type="ECO:0000313" key="2">
    <source>
        <dbReference type="EMBL" id="KAJ8047556.1"/>
    </source>
</evidence>
<feature type="region of interest" description="Disordered" evidence="1">
    <location>
        <begin position="904"/>
        <end position="932"/>
    </location>
</feature>
<sequence length="1156" mass="132481">MMSGKMTSSSKWTSSQLLSRGRTNPAWNDLAKVMRTSSEEFGLVGKRSENYETAITHVMNHFDALKPLVDDGAVRLKIGTFMIHNVQTRLWSQNKRLEKTKTLSRRKKLMNNKKKGLVTKALNKREKGESISKSQINVRQSLRKSTKAPAFDDSQSPGSSVELLNDAEKLLVLRRPLSTWKRMMALMRMTSDNLGIAGLQDEKSSVAIAGIMANFPELRPHMDDVNMQKKIRRQMIHNLNQRLYHEKKKEFMESSPKIKKTAKKHRQKRATLKVKSLKMSTKVKEDKPMTAKKKVSTSIQTLPVSAIKKLESTQLISELSVKAKQLLFYHHPPYTYQRLRKMMRQTGDQLGLAGLRSSEGLAKIVQILETFPQLQPYTSNVHVLKKLQSQMIMNFHQRKRNRLRSQSEEKENAPIVREDDTEKITSNPEEDEENTCNSTRQVSASDSKQQVTEVTEDTAIIEEEEDIPLAKIKEKSKIEKDETFETEKEECVSGDEKKYQASEDEENLVVKEDEDVSSEEDEDGTITDKDEILVTENKVRVTFPEKSGPESDDDNNLNAEHTEKGAVKMGNEDRTGLNRDQLSETDSDSENAPPAMENKDVSGIAEKTDAPSAGCEPSPQTSSQSLLVGKSSIKISKDVKQLLVHHRPYATWKQLRDLMRVTSDELGLDGLREPATLKSVKQIMIQIPQLEPYKDVTLLQQRLQKQMITNLSQRIWDHKKRKLSTYQPKENVLPTVTKWRQTRLIPVKRKNLKDITENNKIVKHDEVSEKTGSPEPGKCWCQKGRAALWTYNDILHRTSGSLPWRHLMNVMKVTSSALNVNKKSSENYDAAVLEVMNHFPGLKKVVNNARICNEVGKRMIKNDNERRRAEMKRTRSNSKVSLSFVKRASRPTLKGREKNLKMIAEKKKKKAVQSDDQNSVSENDENVEKRQSRRMRVTTKKCWCHRKGAAVWTYNDILVKTTGNIAWKHFTKIMQLTAHRHKVTKLTSPRYNTAVTEVLNHFPALRPYVDDSLVRRQIGKKMIRNYFRLSKRHGGKLTIKEAENPGTEKRQQDIQSSDQKPENSGSVTNGQSPKMGFNRKNCWCQKKAATAWTLKDILVKKRGNIAWKHFTKIMQLTARSHNITKQTSAKYNTAVTEVCVTDFWRGKERLHIVKMV</sequence>
<feature type="compositionally biased region" description="Basic and acidic residues" evidence="1">
    <location>
        <begin position="405"/>
        <end position="423"/>
    </location>
</feature>
<feature type="compositionally biased region" description="Basic and acidic residues" evidence="1">
    <location>
        <begin position="560"/>
        <end position="577"/>
    </location>
</feature>
<dbReference type="Proteomes" id="UP001152320">
    <property type="component" value="Chromosome 2"/>
</dbReference>
<protein>
    <submittedName>
        <fullName evidence="2">Uncharacterized protein</fullName>
    </submittedName>
</protein>
<feature type="compositionally biased region" description="Basic and acidic residues" evidence="1">
    <location>
        <begin position="479"/>
        <end position="501"/>
    </location>
</feature>
<reference evidence="2" key="1">
    <citation type="submission" date="2021-10" db="EMBL/GenBank/DDBJ databases">
        <title>Tropical sea cucumber genome reveals ecological adaptation and Cuvierian tubules defense mechanism.</title>
        <authorList>
            <person name="Chen T."/>
        </authorList>
    </citation>
    <scope>NUCLEOTIDE SEQUENCE</scope>
    <source>
        <strain evidence="2">Nanhai2018</strain>
        <tissue evidence="2">Muscle</tissue>
    </source>
</reference>
<proteinExistence type="predicted"/>
<feature type="compositionally biased region" description="Polar residues" evidence="1">
    <location>
        <begin position="1053"/>
        <end position="1072"/>
    </location>
</feature>
<dbReference type="EMBL" id="JAIZAY010000002">
    <property type="protein sequence ID" value="KAJ8047556.1"/>
    <property type="molecule type" value="Genomic_DNA"/>
</dbReference>